<dbReference type="Pfam" id="PF13855">
    <property type="entry name" value="LRR_8"/>
    <property type="match status" value="1"/>
</dbReference>
<evidence type="ECO:0000256" key="2">
    <source>
        <dbReference type="ARBA" id="ARBA00022614"/>
    </source>
</evidence>
<dbReference type="PANTHER" id="PTHR48006">
    <property type="entry name" value="LEUCINE-RICH REPEAT-CONTAINING PROTEIN DDB_G0281931-RELATED"/>
    <property type="match status" value="1"/>
</dbReference>
<evidence type="ECO:0000256" key="11">
    <source>
        <dbReference type="SAM" id="Phobius"/>
    </source>
</evidence>
<dbReference type="InterPro" id="IPR011009">
    <property type="entry name" value="Kinase-like_dom_sf"/>
</dbReference>
<evidence type="ECO:0000256" key="10">
    <source>
        <dbReference type="SAM" id="MobiDB-lite"/>
    </source>
</evidence>
<dbReference type="PANTHER" id="PTHR48006:SF84">
    <property type="entry name" value="REPEAT TRANSMEMBRANE PROTEIN KINASE, PUTATIVE, EXPRESSED-RELATED"/>
    <property type="match status" value="1"/>
</dbReference>
<evidence type="ECO:0000256" key="4">
    <source>
        <dbReference type="ARBA" id="ARBA00022729"/>
    </source>
</evidence>
<dbReference type="Proteomes" id="UP000324705">
    <property type="component" value="Chromosome 2B"/>
</dbReference>
<evidence type="ECO:0000256" key="12">
    <source>
        <dbReference type="SAM" id="SignalP"/>
    </source>
</evidence>
<dbReference type="FunFam" id="3.80.10.10:FF:000155">
    <property type="entry name" value="Putative inactive leucine-rich repeat receptor-like protein kinase"/>
    <property type="match status" value="1"/>
</dbReference>
<evidence type="ECO:0000256" key="7">
    <source>
        <dbReference type="ARBA" id="ARBA00023136"/>
    </source>
</evidence>
<evidence type="ECO:0000256" key="6">
    <source>
        <dbReference type="ARBA" id="ARBA00022989"/>
    </source>
</evidence>
<dbReference type="Gene3D" id="1.10.510.10">
    <property type="entry name" value="Transferase(Phosphotransferase) domain 1"/>
    <property type="match status" value="1"/>
</dbReference>
<keyword evidence="3 11" id="KW-0812">Transmembrane</keyword>
<dbReference type="EMBL" id="LT934114">
    <property type="protein sequence ID" value="VAH46342.1"/>
    <property type="molecule type" value="Genomic_DNA"/>
</dbReference>
<sequence>MGGIHALLILLSVASLALLPGATPLQASQAWSLFKLRQLLGDPPVLGTWHNYTDFCYGGDYKTASALVECYEDSVTQLHIMGDPGARGRPLPATFSIDAFFTTLSRLPDLKVLTLTNLGLWGPLPGGKISRLQKLEIVNVSSNYLYGELPRGLSRLGSLQTLVADHNMLGGKLPGWLKDMPLLAVLSLRNNTLQGTLPESLKDMPSLRSLVLASNNLSGNLPDLDLKNLQVIDMANNALGPKFPRVGRKVASVVLAGNKFSDGLPADMLASCYLLERLDVSGNRFVGPFPAALLSLPSMEYLSIAGNRFTGRLSGNASCGENLRFVDLSSNLLTGSLPGCLAASSDSGKTVVLFSANCLSSGSGDESQSQHPSPFCRNQALAVGIVPEQEQGGKKKSGGKAGVVAGIVLVGALVVSAAVVFVVRKARLPKARPARRLVEHASSAYPSNLLADARYISQTVKLGALGIPAYRSFSLVELEAATDNFQVSSLMGQDAHGQMYRGRLSNGTPVTIRSLKVNKSQSFTRHIEMISKLRHRHLVSALGHCFQYNLDDSTVTHLYLVFEYVHNGNLRGRISRNGSSSSEGTQGRRLSWGQRISTTIGVAKGIQFLHGGIIPGLFANNLKITNILMDQNQVPKIGSYNIPILSETMKSEGGAGSKYPPDRVPNGDKIDMYDFGVILLEVISGRPISSIYEVEIMKEQLQSALTAQGPSKRSNFVDPAVSKGCSDDSMRTVMEICLRCLAKEPTQRPSVEDVLWNLQFAAQVQDDSRSSDESPLSPSQPHAQSAHG</sequence>
<dbReference type="OMA" id="NERIKHG"/>
<dbReference type="AlphaFoldDB" id="A0A9R1PPG8"/>
<dbReference type="Pfam" id="PF00560">
    <property type="entry name" value="LRR_1"/>
    <property type="match status" value="1"/>
</dbReference>
<dbReference type="FunFam" id="3.30.200.20:FF:000285">
    <property type="entry name" value="Putative inactive leucine-rich repeat receptor-like protein kinase"/>
    <property type="match status" value="1"/>
</dbReference>
<evidence type="ECO:0000313" key="14">
    <source>
        <dbReference type="EMBL" id="VAH46342.1"/>
    </source>
</evidence>
<dbReference type="InterPro" id="IPR000719">
    <property type="entry name" value="Prot_kinase_dom"/>
</dbReference>
<evidence type="ECO:0000256" key="1">
    <source>
        <dbReference type="ARBA" id="ARBA00004479"/>
    </source>
</evidence>
<keyword evidence="6 11" id="KW-1133">Transmembrane helix</keyword>
<dbReference type="SUPFAM" id="SSF52058">
    <property type="entry name" value="L domain-like"/>
    <property type="match status" value="1"/>
</dbReference>
<reference evidence="14 15" key="1">
    <citation type="submission" date="2017-09" db="EMBL/GenBank/DDBJ databases">
        <authorList>
            <consortium name="International Durum Wheat Genome Sequencing Consortium (IDWGSC)"/>
            <person name="Milanesi L."/>
        </authorList>
    </citation>
    <scope>NUCLEOTIDE SEQUENCE [LARGE SCALE GENOMIC DNA]</scope>
    <source>
        <strain evidence="15">cv. Svevo</strain>
    </source>
</reference>
<evidence type="ECO:0000256" key="5">
    <source>
        <dbReference type="ARBA" id="ARBA00022737"/>
    </source>
</evidence>
<keyword evidence="9" id="KW-0325">Glycoprotein</keyword>
<keyword evidence="2" id="KW-0433">Leucine-rich repeat</keyword>
<dbReference type="InterPro" id="IPR001245">
    <property type="entry name" value="Ser-Thr/Tyr_kinase_cat_dom"/>
</dbReference>
<protein>
    <recommendedName>
        <fullName evidence="13">Protein kinase domain-containing protein</fullName>
    </recommendedName>
</protein>
<dbReference type="Pfam" id="PF07714">
    <property type="entry name" value="PK_Tyr_Ser-Thr"/>
    <property type="match status" value="1"/>
</dbReference>
<proteinExistence type="predicted"/>
<dbReference type="InterPro" id="IPR032675">
    <property type="entry name" value="LRR_dom_sf"/>
</dbReference>
<dbReference type="PROSITE" id="PS50011">
    <property type="entry name" value="PROTEIN_KINASE_DOM"/>
    <property type="match status" value="1"/>
</dbReference>
<dbReference type="Gene3D" id="3.80.10.10">
    <property type="entry name" value="Ribonuclease Inhibitor"/>
    <property type="match status" value="2"/>
</dbReference>
<dbReference type="GO" id="GO:0004672">
    <property type="term" value="F:protein kinase activity"/>
    <property type="evidence" value="ECO:0007669"/>
    <property type="project" value="InterPro"/>
</dbReference>
<dbReference type="InterPro" id="IPR001611">
    <property type="entry name" value="Leu-rich_rpt"/>
</dbReference>
<dbReference type="GO" id="GO:0016020">
    <property type="term" value="C:membrane"/>
    <property type="evidence" value="ECO:0007669"/>
    <property type="project" value="UniProtKB-SubCell"/>
</dbReference>
<feature type="region of interest" description="Disordered" evidence="10">
    <location>
        <begin position="765"/>
        <end position="788"/>
    </location>
</feature>
<dbReference type="FunFam" id="1.10.510.10:FF:000431">
    <property type="entry name" value="Putative inactive leucine-rich repeat receptor-like protein kinase"/>
    <property type="match status" value="1"/>
</dbReference>
<feature type="domain" description="Protein kinase" evidence="13">
    <location>
        <begin position="485"/>
        <end position="760"/>
    </location>
</feature>
<keyword evidence="5" id="KW-0677">Repeat</keyword>
<keyword evidence="15" id="KW-1185">Reference proteome</keyword>
<keyword evidence="7 11" id="KW-0472">Membrane</keyword>
<dbReference type="InterPro" id="IPR051824">
    <property type="entry name" value="LRR_Rcpt-Like_S/T_Kinase"/>
</dbReference>
<keyword evidence="8" id="KW-0675">Receptor</keyword>
<accession>A0A9R1PPG8</accession>
<gene>
    <name evidence="14" type="ORF">TRITD_2Bv1G123760</name>
</gene>
<feature type="signal peptide" evidence="12">
    <location>
        <begin position="1"/>
        <end position="24"/>
    </location>
</feature>
<evidence type="ECO:0000256" key="8">
    <source>
        <dbReference type="ARBA" id="ARBA00023170"/>
    </source>
</evidence>
<keyword evidence="4 12" id="KW-0732">Signal</keyword>
<evidence type="ECO:0000259" key="13">
    <source>
        <dbReference type="PROSITE" id="PS50011"/>
    </source>
</evidence>
<dbReference type="SUPFAM" id="SSF56112">
    <property type="entry name" value="Protein kinase-like (PK-like)"/>
    <property type="match status" value="1"/>
</dbReference>
<dbReference type="Gramene" id="TRITD2Bv1G123760.22">
    <property type="protein sequence ID" value="TRITD2Bv1G123760.22"/>
    <property type="gene ID" value="TRITD2Bv1G123760"/>
</dbReference>
<feature type="transmembrane region" description="Helical" evidence="11">
    <location>
        <begin position="401"/>
        <end position="423"/>
    </location>
</feature>
<evidence type="ECO:0000313" key="15">
    <source>
        <dbReference type="Proteomes" id="UP000324705"/>
    </source>
</evidence>
<comment type="subcellular location">
    <subcellularLocation>
        <location evidence="1">Membrane</location>
        <topology evidence="1">Single-pass type I membrane protein</topology>
    </subcellularLocation>
</comment>
<dbReference type="GO" id="GO:0005524">
    <property type="term" value="F:ATP binding"/>
    <property type="evidence" value="ECO:0007669"/>
    <property type="project" value="InterPro"/>
</dbReference>
<feature type="chain" id="PRO_5040107677" description="Protein kinase domain-containing protein" evidence="12">
    <location>
        <begin position="25"/>
        <end position="788"/>
    </location>
</feature>
<evidence type="ECO:0000256" key="9">
    <source>
        <dbReference type="ARBA" id="ARBA00023180"/>
    </source>
</evidence>
<dbReference type="Gene3D" id="3.30.200.20">
    <property type="entry name" value="Phosphorylase Kinase, domain 1"/>
    <property type="match status" value="1"/>
</dbReference>
<name>A0A9R1PPG8_TRITD</name>
<evidence type="ECO:0000256" key="3">
    <source>
        <dbReference type="ARBA" id="ARBA00022692"/>
    </source>
</evidence>
<organism evidence="14 15">
    <name type="scientific">Triticum turgidum subsp. durum</name>
    <name type="common">Durum wheat</name>
    <name type="synonym">Triticum durum</name>
    <dbReference type="NCBI Taxonomy" id="4567"/>
    <lineage>
        <taxon>Eukaryota</taxon>
        <taxon>Viridiplantae</taxon>
        <taxon>Streptophyta</taxon>
        <taxon>Embryophyta</taxon>
        <taxon>Tracheophyta</taxon>
        <taxon>Spermatophyta</taxon>
        <taxon>Magnoliopsida</taxon>
        <taxon>Liliopsida</taxon>
        <taxon>Poales</taxon>
        <taxon>Poaceae</taxon>
        <taxon>BOP clade</taxon>
        <taxon>Pooideae</taxon>
        <taxon>Triticodae</taxon>
        <taxon>Triticeae</taxon>
        <taxon>Triticinae</taxon>
        <taxon>Triticum</taxon>
    </lineage>
</organism>